<evidence type="ECO:0000313" key="2">
    <source>
        <dbReference type="Proteomes" id="UP000676649"/>
    </source>
</evidence>
<sequence length="232" mass="24470">MTTALQICNLALGTLGQNPDVTDITGGTDTSVSATWCQLFYPQAVAVILDAYAWSFATTTLALTPTTNNNPLWQYAYTPPSDFFGVTALVQQGFSADFQMPNSENFALEAGVIYSNIVDAILLYTSNAAAVSPFPTTGFNPLFTQALVTLLASYLAGPLLKGDVGASAGQKYYELYLQALGAAVDSDAQYRKVRPQYVPSAVRARYQSGLVQPGAGGVGWADLGPVGGNNVV</sequence>
<keyword evidence="2" id="KW-1185">Reference proteome</keyword>
<accession>A0A975MQ63</accession>
<reference evidence="1" key="1">
    <citation type="submission" date="2021-04" db="EMBL/GenBank/DDBJ databases">
        <title>Draft genome sequence data of methanotrophic Methylovulum sp. strain S1L and Methylomonas sp. strain S2AM isolated from boreal lake water columns.</title>
        <authorList>
            <person name="Rissanen A.J."/>
            <person name="Mangayil R."/>
            <person name="Svenning M.M."/>
            <person name="Khanongnuch R."/>
        </authorList>
    </citation>
    <scope>NUCLEOTIDE SEQUENCE</scope>
    <source>
        <strain evidence="1">S2AM</strain>
    </source>
</reference>
<proteinExistence type="predicted"/>
<gene>
    <name evidence="1" type="ORF">KEF85_05955</name>
</gene>
<dbReference type="AlphaFoldDB" id="A0A975MQ63"/>
<dbReference type="Proteomes" id="UP000676649">
    <property type="component" value="Chromosome"/>
</dbReference>
<evidence type="ECO:0000313" key="1">
    <source>
        <dbReference type="EMBL" id="QWF71998.1"/>
    </source>
</evidence>
<dbReference type="RefSeq" id="WP_215583988.1">
    <property type="nucleotide sequence ID" value="NZ_CP073754.1"/>
</dbReference>
<name>A0A975MQ63_9GAMM</name>
<dbReference type="EMBL" id="CP073754">
    <property type="protein sequence ID" value="QWF71998.1"/>
    <property type="molecule type" value="Genomic_DNA"/>
</dbReference>
<dbReference type="KEGG" id="mpad:KEF85_05955"/>
<organism evidence="1 2">
    <name type="scientific">Methylomonas paludis</name>
    <dbReference type="NCBI Taxonomy" id="1173101"/>
    <lineage>
        <taxon>Bacteria</taxon>
        <taxon>Pseudomonadati</taxon>
        <taxon>Pseudomonadota</taxon>
        <taxon>Gammaproteobacteria</taxon>
        <taxon>Methylococcales</taxon>
        <taxon>Methylococcaceae</taxon>
        <taxon>Methylomonas</taxon>
    </lineage>
</organism>
<protein>
    <submittedName>
        <fullName evidence="1">Uncharacterized protein</fullName>
    </submittedName>
</protein>